<keyword evidence="12" id="KW-0560">Oxidoreductase</keyword>
<dbReference type="PIRSF" id="PIRSF037149">
    <property type="entry name" value="NirB"/>
    <property type="match status" value="1"/>
</dbReference>
<evidence type="ECO:0000256" key="11">
    <source>
        <dbReference type="ARBA" id="ARBA00022827"/>
    </source>
</evidence>
<dbReference type="NCBIfam" id="TIGR02374">
    <property type="entry name" value="nitri_red_nirB"/>
    <property type="match status" value="1"/>
</dbReference>
<evidence type="ECO:0000256" key="5">
    <source>
        <dbReference type="ARBA" id="ARBA00010429"/>
    </source>
</evidence>
<comment type="cofactor">
    <cofactor evidence="2">
        <name>[4Fe-4S] cluster</name>
        <dbReference type="ChEBI" id="CHEBI:49883"/>
    </cofactor>
</comment>
<evidence type="ECO:0000313" key="24">
    <source>
        <dbReference type="Proteomes" id="UP001574170"/>
    </source>
</evidence>
<evidence type="ECO:0000256" key="1">
    <source>
        <dbReference type="ARBA" id="ARBA00001929"/>
    </source>
</evidence>
<evidence type="ECO:0000313" key="23">
    <source>
        <dbReference type="EMBL" id="MFA9193803.1"/>
    </source>
</evidence>
<evidence type="ECO:0000256" key="16">
    <source>
        <dbReference type="ARBA" id="ARBA00034078"/>
    </source>
</evidence>
<evidence type="ECO:0000256" key="6">
    <source>
        <dbReference type="ARBA" id="ARBA00022485"/>
    </source>
</evidence>
<feature type="domain" description="Nitrite/Sulfite reductase ferredoxin-like" evidence="19">
    <location>
        <begin position="561"/>
        <end position="623"/>
    </location>
</feature>
<keyword evidence="7" id="KW-0349">Heme</keyword>
<comment type="cofactor">
    <cofactor evidence="16">
        <name>[2Fe-2S] cluster</name>
        <dbReference type="ChEBI" id="CHEBI:190135"/>
    </cofactor>
</comment>
<dbReference type="InterPro" id="IPR052034">
    <property type="entry name" value="NasD-like"/>
</dbReference>
<evidence type="ECO:0000256" key="3">
    <source>
        <dbReference type="ARBA" id="ARBA00001974"/>
    </source>
</evidence>
<dbReference type="SUPFAM" id="SSF56014">
    <property type="entry name" value="Nitrite and sulphite reductase 4Fe-4S domain-like"/>
    <property type="match status" value="1"/>
</dbReference>
<protein>
    <submittedName>
        <fullName evidence="23">Nitrite reductase large subunit NirB</fullName>
    </submittedName>
</protein>
<evidence type="ECO:0000256" key="9">
    <source>
        <dbReference type="ARBA" id="ARBA00022714"/>
    </source>
</evidence>
<dbReference type="Pfam" id="PF18267">
    <property type="entry name" value="Rubredoxin_C"/>
    <property type="match status" value="1"/>
</dbReference>
<evidence type="ECO:0000256" key="2">
    <source>
        <dbReference type="ARBA" id="ARBA00001966"/>
    </source>
</evidence>
<keyword evidence="6" id="KW-0004">4Fe-4S</keyword>
<dbReference type="PRINTS" id="PR00411">
    <property type="entry name" value="PNDRDTASEI"/>
</dbReference>
<evidence type="ECO:0000259" key="20">
    <source>
        <dbReference type="Pfam" id="PF04324"/>
    </source>
</evidence>
<dbReference type="SUPFAM" id="SSF55124">
    <property type="entry name" value="Nitrite/Sulfite reductase N-terminal domain-like"/>
    <property type="match status" value="1"/>
</dbReference>
<dbReference type="InterPro" id="IPR005117">
    <property type="entry name" value="NiRdtase/SiRdtase_haem-b_fer"/>
</dbReference>
<keyword evidence="11 17" id="KW-0274">FAD</keyword>
<dbReference type="NCBIfam" id="NF011565">
    <property type="entry name" value="PRK14989.1"/>
    <property type="match status" value="1"/>
</dbReference>
<dbReference type="Gene3D" id="3.30.390.30">
    <property type="match status" value="1"/>
</dbReference>
<keyword evidence="14" id="KW-0411">Iron-sulfur</keyword>
<evidence type="ECO:0000256" key="17">
    <source>
        <dbReference type="PIRNR" id="PIRNR037149"/>
    </source>
</evidence>
<feature type="domain" description="NADH-rubredoxin oxidoreductase C-terminal" evidence="22">
    <location>
        <begin position="322"/>
        <end position="384"/>
    </location>
</feature>
<dbReference type="InterPro" id="IPR041575">
    <property type="entry name" value="Rubredoxin_C"/>
</dbReference>
<evidence type="ECO:0000256" key="4">
    <source>
        <dbReference type="ARBA" id="ARBA00005096"/>
    </source>
</evidence>
<dbReference type="InterPro" id="IPR007419">
    <property type="entry name" value="BFD-like_2Fe2S-bd_dom"/>
</dbReference>
<dbReference type="EMBL" id="JBCFQK010000005">
    <property type="protein sequence ID" value="MFA9193803.1"/>
    <property type="molecule type" value="Genomic_DNA"/>
</dbReference>
<dbReference type="InterPro" id="IPR006067">
    <property type="entry name" value="NO2/SO3_Rdtase_4Fe4S_dom"/>
</dbReference>
<sequence length="835" mass="91978">MKKVIVVGNGMVGYKFCEKFISKQGHENYQITVFGEEPRRAYDRVHLSEYFAGKTAEDLSLSTSNWYEENNIILNTSELITDISRELKTIHTHLGKTHEYDYLVLATGSAAFVPPIEGVDKEGVFVYRTIEDLDAIMAYAKKIKQSGATEAAVLGGGLLGLEAAKAVRDLGLNPHVVEFAPRLMPRQLDKGASDMLQSKIEELGIGIHLNKSTQYIAGEDAITGMMFEGDDLLKVDMLVISAGIKPRDELGRVCGLEVGVRGGVVVDNKMQTSDPNIFAIGEVALYNHMIYGLVAPGYEMADVAAEQIMNGDKTMREVIDMSTQLKLIGVEVASFGDPFIENDTVTAIVYENKFSGIYKRINVTKDGKTLLGGILVGDASDYNGLFQIYSNAMALPPNPEDLILGSRGGEASTFGSASDLPDTAVICSCENVTKGAICCSIIDGTANTFGDVVKQTKATSGCGGCKPMVADLVKAAQKSIGKEVKESICEHFNHTRQELFDLVKINKYTNFYEVIDHHGNGDGCEVCKPLVASIFSSIYNDTANKHVTTQDTNDRYLANIQRNGTYSVVPRIAGGEITPEKLIVIGEVAKQFDLYTKITGAQRVDLFGAALNDLPEIWRILIENGFESGHAYGKSLRAVKSCVGNAWCRYGMDDSTTFAIELENRYRGIRSPHKLKGGVSACIRECAEARGKDFGVIAVEGGWNLYICGNGGANPKHAVLLAEQIDKETVFKYMDRFLMYYIRTAGPLVRTSTWLEKLDGGLDYLKEVIIHDRIGICETLEAEMEQLVGTFECEWKQVLEKPRLMKRFSHFVNSDEKDDNIEYVGLRDQKMPKAW</sequence>
<keyword evidence="15 17" id="KW-0534">Nitrate assimilation</keyword>
<gene>
    <name evidence="23" type="primary">nirB</name>
    <name evidence="23" type="ORF">AAGV33_05250</name>
</gene>
<evidence type="ECO:0000256" key="15">
    <source>
        <dbReference type="ARBA" id="ARBA00023063"/>
    </source>
</evidence>
<comment type="caution">
    <text evidence="23">The sequence shown here is derived from an EMBL/GenBank/DDBJ whole genome shotgun (WGS) entry which is preliminary data.</text>
</comment>
<evidence type="ECO:0000256" key="12">
    <source>
        <dbReference type="ARBA" id="ARBA00023002"/>
    </source>
</evidence>
<keyword evidence="9" id="KW-0001">2Fe-2S</keyword>
<dbReference type="Pfam" id="PF03460">
    <property type="entry name" value="NIR_SIR_ferr"/>
    <property type="match status" value="1"/>
</dbReference>
<dbReference type="Pfam" id="PF01077">
    <property type="entry name" value="NIR_SIR"/>
    <property type="match status" value="1"/>
</dbReference>
<dbReference type="Gene3D" id="3.50.50.60">
    <property type="entry name" value="FAD/NAD(P)-binding domain"/>
    <property type="match status" value="2"/>
</dbReference>
<name>A0ABV4TIV0_9FLAO</name>
<accession>A0ABV4TIV0</accession>
<comment type="cofactor">
    <cofactor evidence="3 17">
        <name>FAD</name>
        <dbReference type="ChEBI" id="CHEBI:57692"/>
    </cofactor>
</comment>
<comment type="pathway">
    <text evidence="4">Nitrogen metabolism; nitrate reduction (assimilation).</text>
</comment>
<comment type="cofactor">
    <cofactor evidence="1">
        <name>siroheme</name>
        <dbReference type="ChEBI" id="CHEBI:60052"/>
    </cofactor>
</comment>
<dbReference type="InterPro" id="IPR045854">
    <property type="entry name" value="NO2/SO3_Rdtase_4Fe4S_sf"/>
</dbReference>
<comment type="similarity">
    <text evidence="5">Belongs to the nitrite and sulfite reductase 4Fe-4S domain family.</text>
</comment>
<dbReference type="RefSeq" id="WP_373390905.1">
    <property type="nucleotide sequence ID" value="NZ_JBCFQJ010000006.1"/>
</dbReference>
<dbReference type="PANTHER" id="PTHR43809:SF1">
    <property type="entry name" value="NITRITE REDUCTASE (NADH) LARGE SUBUNIT"/>
    <property type="match status" value="1"/>
</dbReference>
<keyword evidence="24" id="KW-1185">Reference proteome</keyword>
<evidence type="ECO:0000256" key="13">
    <source>
        <dbReference type="ARBA" id="ARBA00023004"/>
    </source>
</evidence>
<keyword evidence="13" id="KW-0408">Iron</keyword>
<feature type="domain" description="FAD/NAD(P)-binding" evidence="21">
    <location>
        <begin position="2"/>
        <end position="306"/>
    </location>
</feature>
<dbReference type="InterPro" id="IPR012744">
    <property type="entry name" value="Nitri_red_NirB"/>
</dbReference>
<dbReference type="PRINTS" id="PR00368">
    <property type="entry name" value="FADPNR"/>
</dbReference>
<dbReference type="Proteomes" id="UP001574170">
    <property type="component" value="Unassembled WGS sequence"/>
</dbReference>
<evidence type="ECO:0000259" key="18">
    <source>
        <dbReference type="Pfam" id="PF01077"/>
    </source>
</evidence>
<dbReference type="InterPro" id="IPR036188">
    <property type="entry name" value="FAD/NAD-bd_sf"/>
</dbReference>
<dbReference type="SUPFAM" id="SSF51905">
    <property type="entry name" value="FAD/NAD(P)-binding domain"/>
    <property type="match status" value="2"/>
</dbReference>
<dbReference type="Gene3D" id="1.10.10.1100">
    <property type="entry name" value="BFD-like [2Fe-2S]-binding domain"/>
    <property type="match status" value="1"/>
</dbReference>
<reference evidence="23 24" key="1">
    <citation type="submission" date="2024-04" db="EMBL/GenBank/DDBJ databases">
        <title>New Clade of Flavobacterium.</title>
        <authorList>
            <person name="Matos L."/>
            <person name="Proenca D.N."/>
            <person name="Fransisco R.M."/>
            <person name="Chung A.P."/>
            <person name="Maccario L."/>
            <person name="Sorensen S.J."/>
            <person name="Morais P.V."/>
        </authorList>
    </citation>
    <scope>NUCLEOTIDE SEQUENCE [LARGE SCALE GENOMIC DNA]</scope>
    <source>
        <strain evidence="23 24">FBOR7N2.3</strain>
    </source>
</reference>
<dbReference type="InterPro" id="IPR016156">
    <property type="entry name" value="FAD/NAD-linked_Rdtase_dimer_sf"/>
</dbReference>
<dbReference type="InterPro" id="IPR041854">
    <property type="entry name" value="BFD-like_2Fe2S-bd_dom_sf"/>
</dbReference>
<evidence type="ECO:0000256" key="14">
    <source>
        <dbReference type="ARBA" id="ARBA00023014"/>
    </source>
</evidence>
<organism evidence="23 24">
    <name type="scientific">Flavobacterium magnesitis</name>
    <dbReference type="NCBI Taxonomy" id="3138077"/>
    <lineage>
        <taxon>Bacteria</taxon>
        <taxon>Pseudomonadati</taxon>
        <taxon>Bacteroidota</taxon>
        <taxon>Flavobacteriia</taxon>
        <taxon>Flavobacteriales</taxon>
        <taxon>Flavobacteriaceae</taxon>
        <taxon>Flavobacterium</taxon>
    </lineage>
</organism>
<evidence type="ECO:0000256" key="10">
    <source>
        <dbReference type="ARBA" id="ARBA00022723"/>
    </source>
</evidence>
<feature type="domain" description="Nitrite/sulphite reductase 4Fe-4S" evidence="18">
    <location>
        <begin position="633"/>
        <end position="758"/>
    </location>
</feature>
<dbReference type="Pfam" id="PF04324">
    <property type="entry name" value="Fer2_BFD"/>
    <property type="match status" value="1"/>
</dbReference>
<dbReference type="InterPro" id="IPR017121">
    <property type="entry name" value="Nitrite_Rdtase_lsu"/>
</dbReference>
<keyword evidence="8 17" id="KW-0285">Flavoprotein</keyword>
<evidence type="ECO:0000256" key="7">
    <source>
        <dbReference type="ARBA" id="ARBA00022617"/>
    </source>
</evidence>
<evidence type="ECO:0000256" key="8">
    <source>
        <dbReference type="ARBA" id="ARBA00022630"/>
    </source>
</evidence>
<feature type="domain" description="BFD-like [2Fe-2S]-binding" evidence="20">
    <location>
        <begin position="425"/>
        <end position="474"/>
    </location>
</feature>
<proteinExistence type="inferred from homology"/>
<dbReference type="Gene3D" id="3.30.413.10">
    <property type="entry name" value="Sulfite Reductase Hemoprotein, domain 1"/>
    <property type="match status" value="1"/>
</dbReference>
<dbReference type="PANTHER" id="PTHR43809">
    <property type="entry name" value="NITRITE REDUCTASE (NADH) LARGE SUBUNIT"/>
    <property type="match status" value="1"/>
</dbReference>
<evidence type="ECO:0000259" key="22">
    <source>
        <dbReference type="Pfam" id="PF18267"/>
    </source>
</evidence>
<dbReference type="Pfam" id="PF07992">
    <property type="entry name" value="Pyr_redox_2"/>
    <property type="match status" value="1"/>
</dbReference>
<evidence type="ECO:0000259" key="19">
    <source>
        <dbReference type="Pfam" id="PF03460"/>
    </source>
</evidence>
<keyword evidence="10" id="KW-0479">Metal-binding</keyword>
<dbReference type="InterPro" id="IPR036136">
    <property type="entry name" value="Nit/Sulf_reduc_fer-like_dom_sf"/>
</dbReference>
<dbReference type="CDD" id="cd19944">
    <property type="entry name" value="NirB_Fer2_BFD-like_2"/>
    <property type="match status" value="1"/>
</dbReference>
<dbReference type="InterPro" id="IPR023753">
    <property type="entry name" value="FAD/NAD-binding_dom"/>
</dbReference>
<evidence type="ECO:0000259" key="21">
    <source>
        <dbReference type="Pfam" id="PF07992"/>
    </source>
</evidence>